<dbReference type="InterPro" id="IPR017927">
    <property type="entry name" value="FAD-bd_FR_type"/>
</dbReference>
<evidence type="ECO:0000256" key="3">
    <source>
        <dbReference type="ARBA" id="ARBA00022714"/>
    </source>
</evidence>
<keyword evidence="8" id="KW-0411">Iron-sulfur</keyword>
<evidence type="ECO:0000256" key="6">
    <source>
        <dbReference type="ARBA" id="ARBA00023002"/>
    </source>
</evidence>
<evidence type="ECO:0000256" key="5">
    <source>
        <dbReference type="ARBA" id="ARBA00022827"/>
    </source>
</evidence>
<keyword evidence="6 10" id="KW-0560">Oxidoreductase</keyword>
<keyword evidence="5" id="KW-0274">FAD</keyword>
<proteinExistence type="predicted"/>
<evidence type="ECO:0000259" key="9">
    <source>
        <dbReference type="PROSITE" id="PS51384"/>
    </source>
</evidence>
<dbReference type="AlphaFoldDB" id="A0A517PPA7"/>
<keyword evidence="3" id="KW-0001">2Fe-2S</keyword>
<evidence type="ECO:0000256" key="1">
    <source>
        <dbReference type="ARBA" id="ARBA00001974"/>
    </source>
</evidence>
<dbReference type="Pfam" id="PF00175">
    <property type="entry name" value="NAD_binding_1"/>
    <property type="match status" value="1"/>
</dbReference>
<gene>
    <name evidence="10" type="primary">hmp_2</name>
    <name evidence="10" type="ORF">HG66A1_30030</name>
</gene>
<dbReference type="InterPro" id="IPR001709">
    <property type="entry name" value="Flavoprot_Pyr_Nucl_cyt_Rdtase"/>
</dbReference>
<dbReference type="GO" id="GO:0051537">
    <property type="term" value="F:2 iron, 2 sulfur cluster binding"/>
    <property type="evidence" value="ECO:0007669"/>
    <property type="project" value="UniProtKB-KW"/>
</dbReference>
<keyword evidence="4" id="KW-0479">Metal-binding</keyword>
<feature type="domain" description="FAD-binding FR-type" evidence="9">
    <location>
        <begin position="14"/>
        <end position="117"/>
    </location>
</feature>
<evidence type="ECO:0000313" key="11">
    <source>
        <dbReference type="Proteomes" id="UP000320421"/>
    </source>
</evidence>
<organism evidence="10 11">
    <name type="scientific">Gimesia chilikensis</name>
    <dbReference type="NCBI Taxonomy" id="2605989"/>
    <lineage>
        <taxon>Bacteria</taxon>
        <taxon>Pseudomonadati</taxon>
        <taxon>Planctomycetota</taxon>
        <taxon>Planctomycetia</taxon>
        <taxon>Planctomycetales</taxon>
        <taxon>Planctomycetaceae</taxon>
        <taxon>Gimesia</taxon>
    </lineage>
</organism>
<evidence type="ECO:0000313" key="10">
    <source>
        <dbReference type="EMBL" id="QDT21204.1"/>
    </source>
</evidence>
<sequence length="256" mass="29935">MILSKPEDERKQNETLVTLSVCDVIQEAEDVCTFRLDNLQGQLPVHKPGMFIKVCLDIRGKEVWRSFSISSSPLRPERIDLTIKRNRKGEASNYFFEQVQRGSQLRLKGPLGQFYYDPEHHTEPLILLCAGIGITPMMSIVRYLNDLQENRSCYLFYGARTHRDVIFDQETRRLITQLPGFHYFLTLSQPVPHWMGYCGHLNFDFIISRIPQIPSCRFFLCGPRNFNQEFQEHLEEMGAPAELIHSEQFHKKRKNS</sequence>
<dbReference type="SUPFAM" id="SSF52343">
    <property type="entry name" value="Ferredoxin reductase-like, C-terminal NADP-linked domain"/>
    <property type="match status" value="1"/>
</dbReference>
<dbReference type="InterPro" id="IPR008333">
    <property type="entry name" value="Cbr1-like_FAD-bd_dom"/>
</dbReference>
<dbReference type="Gene3D" id="3.40.50.80">
    <property type="entry name" value="Nucleotide-binding domain of ferredoxin-NADP reductase (FNR) module"/>
    <property type="match status" value="1"/>
</dbReference>
<dbReference type="CDD" id="cd06217">
    <property type="entry name" value="FNR_iron_sulfur_binding_3"/>
    <property type="match status" value="1"/>
</dbReference>
<dbReference type="InterPro" id="IPR039261">
    <property type="entry name" value="FNR_nucleotide-bd"/>
</dbReference>
<dbReference type="PROSITE" id="PS51384">
    <property type="entry name" value="FAD_FR"/>
    <property type="match status" value="1"/>
</dbReference>
<dbReference type="PANTHER" id="PTHR47354">
    <property type="entry name" value="NADH OXIDOREDUCTASE HCR"/>
    <property type="match status" value="1"/>
</dbReference>
<dbReference type="PANTHER" id="PTHR47354:SF6">
    <property type="entry name" value="NADH OXIDOREDUCTASE HCR"/>
    <property type="match status" value="1"/>
</dbReference>
<dbReference type="PRINTS" id="PR00410">
    <property type="entry name" value="PHEHYDRXLASE"/>
</dbReference>
<dbReference type="Pfam" id="PF00970">
    <property type="entry name" value="FAD_binding_6"/>
    <property type="match status" value="1"/>
</dbReference>
<dbReference type="EC" id="1.17.1.-" evidence="10"/>
<evidence type="ECO:0000256" key="4">
    <source>
        <dbReference type="ARBA" id="ARBA00022723"/>
    </source>
</evidence>
<dbReference type="InterPro" id="IPR001433">
    <property type="entry name" value="OxRdtase_FAD/NAD-bd"/>
</dbReference>
<dbReference type="Gene3D" id="2.40.30.10">
    <property type="entry name" value="Translation factors"/>
    <property type="match status" value="1"/>
</dbReference>
<keyword evidence="11" id="KW-1185">Reference proteome</keyword>
<name>A0A517PPA7_9PLAN</name>
<reference evidence="10 11" key="1">
    <citation type="submission" date="2019-02" db="EMBL/GenBank/DDBJ databases">
        <title>Deep-cultivation of Planctomycetes and their phenomic and genomic characterization uncovers novel biology.</title>
        <authorList>
            <person name="Wiegand S."/>
            <person name="Jogler M."/>
            <person name="Boedeker C."/>
            <person name="Pinto D."/>
            <person name="Vollmers J."/>
            <person name="Rivas-Marin E."/>
            <person name="Kohn T."/>
            <person name="Peeters S.H."/>
            <person name="Heuer A."/>
            <person name="Rast P."/>
            <person name="Oberbeckmann S."/>
            <person name="Bunk B."/>
            <person name="Jeske O."/>
            <person name="Meyerdierks A."/>
            <person name="Storesund J.E."/>
            <person name="Kallscheuer N."/>
            <person name="Luecker S."/>
            <person name="Lage O.M."/>
            <person name="Pohl T."/>
            <person name="Merkel B.J."/>
            <person name="Hornburger P."/>
            <person name="Mueller R.-W."/>
            <person name="Bruemmer F."/>
            <person name="Labrenz M."/>
            <person name="Spormann A.M."/>
            <person name="Op den Camp H."/>
            <person name="Overmann J."/>
            <person name="Amann R."/>
            <person name="Jetten M.S.M."/>
            <person name="Mascher T."/>
            <person name="Medema M.H."/>
            <person name="Devos D.P."/>
            <person name="Kaster A.-K."/>
            <person name="Ovreas L."/>
            <person name="Rohde M."/>
            <person name="Galperin M.Y."/>
            <person name="Jogler C."/>
        </authorList>
    </citation>
    <scope>NUCLEOTIDE SEQUENCE [LARGE SCALE GENOMIC DNA]</scope>
    <source>
        <strain evidence="10 11">HG66A1</strain>
    </source>
</reference>
<dbReference type="InterPro" id="IPR050415">
    <property type="entry name" value="MRET"/>
</dbReference>
<dbReference type="InterPro" id="IPR017938">
    <property type="entry name" value="Riboflavin_synthase-like_b-brl"/>
</dbReference>
<dbReference type="GO" id="GO:0016491">
    <property type="term" value="F:oxidoreductase activity"/>
    <property type="evidence" value="ECO:0007669"/>
    <property type="project" value="UniProtKB-KW"/>
</dbReference>
<evidence type="ECO:0000256" key="8">
    <source>
        <dbReference type="ARBA" id="ARBA00023014"/>
    </source>
</evidence>
<comment type="cofactor">
    <cofactor evidence="1">
        <name>FAD</name>
        <dbReference type="ChEBI" id="CHEBI:57692"/>
    </cofactor>
</comment>
<dbReference type="GO" id="GO:0046872">
    <property type="term" value="F:metal ion binding"/>
    <property type="evidence" value="ECO:0007669"/>
    <property type="project" value="UniProtKB-KW"/>
</dbReference>
<evidence type="ECO:0000256" key="2">
    <source>
        <dbReference type="ARBA" id="ARBA00022630"/>
    </source>
</evidence>
<keyword evidence="7" id="KW-0408">Iron</keyword>
<protein>
    <submittedName>
        <fullName evidence="10">3-ketosteroid-9-alpha-hydroxylase reductase subunit</fullName>
        <ecNumber evidence="10">1.17.1.-</ecNumber>
    </submittedName>
</protein>
<dbReference type="PRINTS" id="PR00371">
    <property type="entry name" value="FPNCR"/>
</dbReference>
<dbReference type="EMBL" id="CP036266">
    <property type="protein sequence ID" value="QDT21204.1"/>
    <property type="molecule type" value="Genomic_DNA"/>
</dbReference>
<dbReference type="SUPFAM" id="SSF63380">
    <property type="entry name" value="Riboflavin synthase domain-like"/>
    <property type="match status" value="1"/>
</dbReference>
<dbReference type="OrthoDB" id="9801223at2"/>
<dbReference type="Proteomes" id="UP000320421">
    <property type="component" value="Chromosome"/>
</dbReference>
<keyword evidence="2" id="KW-0285">Flavoprotein</keyword>
<dbReference type="RefSeq" id="WP_145185131.1">
    <property type="nucleotide sequence ID" value="NZ_CP036266.1"/>
</dbReference>
<accession>A0A517PPA7</accession>
<evidence type="ECO:0000256" key="7">
    <source>
        <dbReference type="ARBA" id="ARBA00023004"/>
    </source>
</evidence>